<dbReference type="InterPro" id="IPR011989">
    <property type="entry name" value="ARM-like"/>
</dbReference>
<dbReference type="InterPro" id="IPR040108">
    <property type="entry name" value="Laa1/Sip1/HEATR5"/>
</dbReference>
<sequence>MAAEKPPSLNKEHLSRLPDARRHSLVFDWLTEVQDFLRQTDPVIVRKCQPELTKELDALLLCNAAPPVRRLTAEAMARMYSKGNPFGAYQVVITCADLVQKKPEAKESNGQRLFALEVIGTLFQELGRLLGSCMMDTISSLLIGLKVSEATRCETLTAIGKVLSGLENSASMFHAKIYKAVRPYMTHSSVNVRCSAADCLSQLAKFYPALLVQSEFEALFSLAAKYMTNEGRTKSFSILIANLALSALNNNIKLPPDNKKDRKPTLQEVLGYFRQAFITGACVQKREIFKQDISPSIVKLGIADAHVFLIRGLGSNWLESNSTLFLGHILGIAMEPRTTQSHQEALYTCRQLRRILFETVGQLLPEKAQLQAMKVLGQFICDHCASPDIQSGYALSLASQAITSVTLILQSSSLPSLSDGTVTTGLQSTLCHELPMARLSAAWCLRQIALSQPSLHWSIFNTLVSRLCKFKSNRIAVEGHTCALVANLSSIGLCRHTVIESCHINPILENAHDLLKSKSADAATSRSKFLGAWLLYCGVLSVPETSDEIVSTILSQASASFPSGDVKGAYLKEQKLESCDQVRLIVESRSGALKALKVFVEEHPELVSKQSETIVRILRAALEYLSHTAKVVSTFGQPLVSVVHYYKMVLYSTLSACPRELWEHSLSDLLKHLVSDITLAESNELYTTSLLDSLVDVQDLELLSDGNIVQTCKMPLGCLQHSASSIITKSVDMPEPLPLQNQLLDEACTLFGQAFPLSAIKHRAQIANHFIQCLRQVRKDRRVFIQVNILAAFSLALKECSRLKGTVGDEQVIKATAELLISFVSHPSPIVKCVASSGLGRLAQLNPHLINSLAQLSFEKIKDPKSTEAAKSGFCLVLGDLHRFVGTGAKNSHIRTTCSILLSIANDARLGQVQTWATFALYLVVDAVGPNYTSFIEPTVDCVLDQLLAANSSMQNVKCLSKLLQALITVIGPELSMDEDSLRTIRACIAVLESTTAVQEAISCAQCLQMFVPKEENLSRIVPRLCEYLNSNLDTQLQSVAVGCIRQLSQRNPRDVSILCEGIYPNGIESKLFDLFEIPDGIALNQVRDTLNLLLTARIEEKTSFWIALVREVFQASHAAVNESSNNLGEDSEEEDDEEKMTMNEGEKKEKPHWRTRVFAAEILSNIMEHCVDSGHRAHFDLELCRQEKGDKSQFLVTHLSDLIRCFFIAATDSNTQLSIAGLTSLERLIDLFKNSMDPDVAGSFLLEQYQANISAALRPAFSSDSLPLVSVQASSVAAKWLSSGVASSTNDIQRVYRLMVSSLDLIRYPTKEGHASPKMCQLKDEACIMSWADIYIAAAEQATGGFKFGPERELPPDGMLNLVSVELTDLKKIWISFLAKSSKQRICNSIAHAVAILTKLDEYWNEADEREIIVQLITGLAVETLLAPASSISAEDALHATSALAKIHFDELSSKMDILQDILRVAHRVIITRNEEKLTEKALEISTRIISSVKLNDDLRQFALETTICALEKSCSDASLGFITQMLKNLVEEEESDKLILSYALSSLLCLTICRFPYSSSLVSTVVSILGIVKNFDDKIVHSIIMRYCDLPVHKHSVNLSTTVAAFFIANYHLQLSTAHLKDLCKVFVHGLGKQDSQAQTVQLIQTCLKKADERLEKVLINDVGSHVSRLIWENLMSPRDTLEAMKIFAQFAENNECGQIIYVRLLFNLLQKEIKTQEVLQLFTVASGSYSQTVKRVLLSDSQFKLIVEKSVRAQQNAHSALAESRDGAQPKIELKMNFSNYS</sequence>
<keyword evidence="4" id="KW-1185">Reference proteome</keyword>
<dbReference type="EMBL" id="OU015567">
    <property type="protein sequence ID" value="CAG5110735.1"/>
    <property type="molecule type" value="Genomic_DNA"/>
</dbReference>
<protein>
    <submittedName>
        <fullName evidence="3">Oidioi.mRNA.OKI2018_I69.chr2.g5107.t1.cds</fullName>
    </submittedName>
</protein>
<dbReference type="SMART" id="SM00185">
    <property type="entry name" value="ARM"/>
    <property type="match status" value="3"/>
</dbReference>
<evidence type="ECO:0000313" key="3">
    <source>
        <dbReference type="EMBL" id="CAG5110735.1"/>
    </source>
</evidence>
<dbReference type="InterPro" id="IPR000225">
    <property type="entry name" value="Armadillo"/>
</dbReference>
<comment type="similarity">
    <text evidence="1">Belongs to the HEATR5 family.</text>
</comment>
<feature type="region of interest" description="Disordered" evidence="2">
    <location>
        <begin position="1124"/>
        <end position="1150"/>
    </location>
</feature>
<dbReference type="Proteomes" id="UP001158576">
    <property type="component" value="Chromosome 2"/>
</dbReference>
<dbReference type="PANTHER" id="PTHR21663:SF0">
    <property type="entry name" value="HEAT REPEAT-CONTAINING PROTEIN 5B"/>
    <property type="match status" value="1"/>
</dbReference>
<name>A0ABN7T623_OIKDI</name>
<feature type="compositionally biased region" description="Basic and acidic residues" evidence="2">
    <location>
        <begin position="1140"/>
        <end position="1150"/>
    </location>
</feature>
<dbReference type="InterPro" id="IPR016024">
    <property type="entry name" value="ARM-type_fold"/>
</dbReference>
<evidence type="ECO:0000313" key="4">
    <source>
        <dbReference type="Proteomes" id="UP001158576"/>
    </source>
</evidence>
<gene>
    <name evidence="3" type="ORF">OKIOD_LOCUS13872</name>
</gene>
<evidence type="ECO:0000256" key="1">
    <source>
        <dbReference type="ARBA" id="ARBA00008304"/>
    </source>
</evidence>
<dbReference type="Gene3D" id="1.25.10.10">
    <property type="entry name" value="Leucine-rich Repeat Variant"/>
    <property type="match status" value="2"/>
</dbReference>
<dbReference type="Pfam" id="PF20210">
    <property type="entry name" value="Laa1_Sip1_HTR5"/>
    <property type="match status" value="1"/>
</dbReference>
<organism evidence="3 4">
    <name type="scientific">Oikopleura dioica</name>
    <name type="common">Tunicate</name>
    <dbReference type="NCBI Taxonomy" id="34765"/>
    <lineage>
        <taxon>Eukaryota</taxon>
        <taxon>Metazoa</taxon>
        <taxon>Chordata</taxon>
        <taxon>Tunicata</taxon>
        <taxon>Appendicularia</taxon>
        <taxon>Copelata</taxon>
        <taxon>Oikopleuridae</taxon>
        <taxon>Oikopleura</taxon>
    </lineage>
</organism>
<dbReference type="InterPro" id="IPR046837">
    <property type="entry name" value="Laa1/Sip1/HEATR5-like_HEAT"/>
</dbReference>
<proteinExistence type="inferred from homology"/>
<evidence type="ECO:0000256" key="2">
    <source>
        <dbReference type="SAM" id="MobiDB-lite"/>
    </source>
</evidence>
<dbReference type="SUPFAM" id="SSF48371">
    <property type="entry name" value="ARM repeat"/>
    <property type="match status" value="2"/>
</dbReference>
<accession>A0ABN7T623</accession>
<dbReference type="PANTHER" id="PTHR21663">
    <property type="entry name" value="HYPOTHETICAL HEAT DOMAIN-CONTAINING"/>
    <property type="match status" value="1"/>
</dbReference>
<feature type="compositionally biased region" description="Acidic residues" evidence="2">
    <location>
        <begin position="1130"/>
        <end position="1139"/>
    </location>
</feature>
<reference evidence="3 4" key="1">
    <citation type="submission" date="2021-04" db="EMBL/GenBank/DDBJ databases">
        <authorList>
            <person name="Bliznina A."/>
        </authorList>
    </citation>
    <scope>NUCLEOTIDE SEQUENCE [LARGE SCALE GENOMIC DNA]</scope>
</reference>